<feature type="compositionally biased region" description="Polar residues" evidence="1">
    <location>
        <begin position="323"/>
        <end position="332"/>
    </location>
</feature>
<organism evidence="3 4">
    <name type="scientific">Sanghuangporus baumii</name>
    <name type="common">Phellinus baumii</name>
    <dbReference type="NCBI Taxonomy" id="108892"/>
    <lineage>
        <taxon>Eukaryota</taxon>
        <taxon>Fungi</taxon>
        <taxon>Dikarya</taxon>
        <taxon>Basidiomycota</taxon>
        <taxon>Agaricomycotina</taxon>
        <taxon>Agaricomycetes</taxon>
        <taxon>Hymenochaetales</taxon>
        <taxon>Hymenochaetaceae</taxon>
        <taxon>Sanghuangporus</taxon>
    </lineage>
</organism>
<dbReference type="SUPFAM" id="SSF53474">
    <property type="entry name" value="alpha/beta-Hydrolases"/>
    <property type="match status" value="1"/>
</dbReference>
<gene>
    <name evidence="3" type="ORF">A7U60_g3419</name>
</gene>
<feature type="compositionally biased region" description="Low complexity" evidence="1">
    <location>
        <begin position="333"/>
        <end position="347"/>
    </location>
</feature>
<dbReference type="Proteomes" id="UP000757232">
    <property type="component" value="Unassembled WGS sequence"/>
</dbReference>
<dbReference type="InterPro" id="IPR029058">
    <property type="entry name" value="AB_hydrolase_fold"/>
</dbReference>
<dbReference type="InterPro" id="IPR001031">
    <property type="entry name" value="Thioesterase"/>
</dbReference>
<dbReference type="Gene3D" id="3.40.50.1820">
    <property type="entry name" value="alpha/beta hydrolase"/>
    <property type="match status" value="1"/>
</dbReference>
<sequence length="610" mass="68230">MDDGERQIIKYETVLENDVTVFPKIPIIFDNSIDLNSLGSSDFSLNNDQPLRARSTITLGSLDLHGVPGRRELTVPFHLDNSDHRSVAIFFSKLNADKIAAIDDRNQLYPSRRHEVQKMQAPSGLSKERAKCENGDHTSFQAFPTDLHEHLRLRLPSEIVLESCLYPTYKSRRPISEAAKKFIDWLATQPAGPVVLVGHSMGGLLAAEVATSNSHQSKRVIGLMAFDVPFLGMHPRVIISGIASLLPGDKESREKSEAELNDENVIKRIRGDDVDVICDNSLDSISVTTSLSPRLRPPLSHSSSSSFSAKVNDEWEAMKMNLPVSSSRSQNNLSPYEFSSSPSARSSSTSLVSSFTSTLGSHILSGSETHTSSFTAKLERAAERVVQWQNSNAPFLRWLRKHADDPLSAMTNWVVEHFQFGACMFDPVGLRERYQTLESWNGKWINIWTEVPARGTDRSTGSNEKYVEEGNNNAAGALPSNTADVFRFADMDEHASESDARTRAKARKAAEKTLRKEREKERKQDTSSARPARHFIVLPDVKYARTESLRYGSLEHWERFPVVNVDDEVEAHCGLFIRSRNPGYENLVERVADIMEEWCKSAQLSSVVAN</sequence>
<dbReference type="EMBL" id="LNZH02000156">
    <property type="protein sequence ID" value="OCB89442.1"/>
    <property type="molecule type" value="Genomic_DNA"/>
</dbReference>
<name>A0A9Q5I0I1_SANBA</name>
<evidence type="ECO:0000313" key="3">
    <source>
        <dbReference type="EMBL" id="OCB89442.1"/>
    </source>
</evidence>
<feature type="region of interest" description="Disordered" evidence="1">
    <location>
        <begin position="496"/>
        <end position="530"/>
    </location>
</feature>
<evidence type="ECO:0000259" key="2">
    <source>
        <dbReference type="Pfam" id="PF00975"/>
    </source>
</evidence>
<feature type="region of interest" description="Disordered" evidence="1">
    <location>
        <begin position="323"/>
        <end position="347"/>
    </location>
</feature>
<proteinExistence type="predicted"/>
<dbReference type="AlphaFoldDB" id="A0A9Q5I0I1"/>
<reference evidence="3" key="1">
    <citation type="submission" date="2016-06" db="EMBL/GenBank/DDBJ databases">
        <title>Draft Genome sequence of the fungus Inonotus baumii.</title>
        <authorList>
            <person name="Zhu H."/>
            <person name="Lin W."/>
        </authorList>
    </citation>
    <scope>NUCLEOTIDE SEQUENCE</scope>
    <source>
        <strain evidence="3">821</strain>
    </source>
</reference>
<dbReference type="PANTHER" id="PTHR47842">
    <property type="entry name" value="EXPRESSED PROTEIN"/>
    <property type="match status" value="1"/>
</dbReference>
<dbReference type="Pfam" id="PF00975">
    <property type="entry name" value="Thioesterase"/>
    <property type="match status" value="1"/>
</dbReference>
<protein>
    <recommendedName>
        <fullName evidence="2">Thioesterase domain-containing protein</fullName>
    </recommendedName>
</protein>
<dbReference type="PANTHER" id="PTHR47842:SF3">
    <property type="entry name" value="DUF676 DOMAIN-CONTAINING PROTEIN"/>
    <property type="match status" value="1"/>
</dbReference>
<feature type="compositionally biased region" description="Basic and acidic residues" evidence="1">
    <location>
        <begin position="496"/>
        <end position="525"/>
    </location>
</feature>
<comment type="caution">
    <text evidence="3">The sequence shown here is derived from an EMBL/GenBank/DDBJ whole genome shotgun (WGS) entry which is preliminary data.</text>
</comment>
<keyword evidence="4" id="KW-1185">Reference proteome</keyword>
<evidence type="ECO:0000313" key="4">
    <source>
        <dbReference type="Proteomes" id="UP000757232"/>
    </source>
</evidence>
<accession>A0A9Q5I0I1</accession>
<dbReference type="OrthoDB" id="3248508at2759"/>
<feature type="domain" description="Thioesterase" evidence="2">
    <location>
        <begin position="186"/>
        <end position="229"/>
    </location>
</feature>
<evidence type="ECO:0000256" key="1">
    <source>
        <dbReference type="SAM" id="MobiDB-lite"/>
    </source>
</evidence>